<organism evidence="2 3">
    <name type="scientific">Imhoffiella purpurea</name>
    <dbReference type="NCBI Taxonomy" id="1249627"/>
    <lineage>
        <taxon>Bacteria</taxon>
        <taxon>Pseudomonadati</taxon>
        <taxon>Pseudomonadota</taxon>
        <taxon>Gammaproteobacteria</taxon>
        <taxon>Chromatiales</taxon>
        <taxon>Chromatiaceae</taxon>
        <taxon>Imhoffiella</taxon>
    </lineage>
</organism>
<comment type="caution">
    <text evidence="2">The sequence shown here is derived from an EMBL/GenBank/DDBJ whole genome shotgun (WGS) entry which is preliminary data.</text>
</comment>
<evidence type="ECO:0000313" key="3">
    <source>
        <dbReference type="Proteomes" id="UP000019460"/>
    </source>
</evidence>
<protein>
    <submittedName>
        <fullName evidence="2">Uncharacterized protein</fullName>
    </submittedName>
</protein>
<feature type="region of interest" description="Disordered" evidence="1">
    <location>
        <begin position="1"/>
        <end position="29"/>
    </location>
</feature>
<name>W9V5E6_9GAMM</name>
<proteinExistence type="predicted"/>
<sequence length="122" mass="12339">MAPPPQTADEPETQRPVEEVTAAQPDRLAATTEDALRSRYQTQGIDGAAQLNGGGLIPEAADSVAASAASDSETPAQGVQGTRGDEIQAQPATWARNTPYSGAVAGQGQTSAEGGLPINLVA</sequence>
<dbReference type="Proteomes" id="UP000019460">
    <property type="component" value="Unassembled WGS sequence"/>
</dbReference>
<keyword evidence="3" id="KW-1185">Reference proteome</keyword>
<dbReference type="AlphaFoldDB" id="W9V5E6"/>
<dbReference type="EMBL" id="AONC01000039">
    <property type="protein sequence ID" value="EXJ14569.1"/>
    <property type="molecule type" value="Genomic_DNA"/>
</dbReference>
<accession>W9V5E6</accession>
<gene>
    <name evidence="2" type="ORF">D779_2361</name>
</gene>
<feature type="region of interest" description="Disordered" evidence="1">
    <location>
        <begin position="62"/>
        <end position="122"/>
    </location>
</feature>
<evidence type="ECO:0000313" key="2">
    <source>
        <dbReference type="EMBL" id="EXJ14569.1"/>
    </source>
</evidence>
<reference evidence="2 3" key="1">
    <citation type="submission" date="2012-11" db="EMBL/GenBank/DDBJ databases">
        <title>Genome assembly of Thiorhodococcus sp. AK35.</title>
        <authorList>
            <person name="Nupur N."/>
            <person name="Khatri I."/>
            <person name="Subramanian S."/>
            <person name="Pinnaka A."/>
        </authorList>
    </citation>
    <scope>NUCLEOTIDE SEQUENCE [LARGE SCALE GENOMIC DNA]</scope>
    <source>
        <strain evidence="2 3">AK35</strain>
    </source>
</reference>
<evidence type="ECO:0000256" key="1">
    <source>
        <dbReference type="SAM" id="MobiDB-lite"/>
    </source>
</evidence>
<feature type="compositionally biased region" description="Low complexity" evidence="1">
    <location>
        <begin position="62"/>
        <end position="72"/>
    </location>
</feature>